<evidence type="ECO:0000256" key="1">
    <source>
        <dbReference type="SAM" id="Phobius"/>
    </source>
</evidence>
<sequence length="150" mass="16531">MKKLHSATLYALFGVAYLFVSKTILFFFPELVFGRIVPTIHMGLMIMSLLSIAQYFWTLFRSDLLKGHGLLLSVTLPAAAINLAQLLSRFGFIISGEPARYLPLLQGLFWLAFFAAAYREKENPFFQSLKQAALPAMAGAAVGIVNSVPG</sequence>
<feature type="transmembrane region" description="Helical" evidence="1">
    <location>
        <begin position="69"/>
        <end position="87"/>
    </location>
</feature>
<gene>
    <name evidence="2" type="ORF">ENJ10_03220</name>
</gene>
<feature type="non-terminal residue" evidence="2">
    <location>
        <position position="150"/>
    </location>
</feature>
<keyword evidence="1" id="KW-0472">Membrane</keyword>
<dbReference type="EMBL" id="DRLD01000089">
    <property type="protein sequence ID" value="HED09675.1"/>
    <property type="molecule type" value="Genomic_DNA"/>
</dbReference>
<comment type="caution">
    <text evidence="2">The sequence shown here is derived from an EMBL/GenBank/DDBJ whole genome shotgun (WGS) entry which is preliminary data.</text>
</comment>
<proteinExistence type="predicted"/>
<feature type="transmembrane region" description="Helical" evidence="1">
    <location>
        <begin position="40"/>
        <end position="57"/>
    </location>
</feature>
<reference evidence="2" key="1">
    <citation type="journal article" date="2020" name="mSystems">
        <title>Genome- and Community-Level Interaction Insights into Carbon Utilization and Element Cycling Functions of Hydrothermarchaeota in Hydrothermal Sediment.</title>
        <authorList>
            <person name="Zhou Z."/>
            <person name="Liu Y."/>
            <person name="Xu W."/>
            <person name="Pan J."/>
            <person name="Luo Z.H."/>
            <person name="Li M."/>
        </authorList>
    </citation>
    <scope>NUCLEOTIDE SEQUENCE [LARGE SCALE GENOMIC DNA]</scope>
    <source>
        <strain evidence="2">HyVt-456</strain>
    </source>
</reference>
<feature type="transmembrane region" description="Helical" evidence="1">
    <location>
        <begin position="7"/>
        <end position="28"/>
    </location>
</feature>
<dbReference type="AlphaFoldDB" id="A0A7V1PTQ5"/>
<evidence type="ECO:0000313" key="2">
    <source>
        <dbReference type="EMBL" id="HED09675.1"/>
    </source>
</evidence>
<organism evidence="2">
    <name type="scientific">Caldithrix abyssi</name>
    <dbReference type="NCBI Taxonomy" id="187145"/>
    <lineage>
        <taxon>Bacteria</taxon>
        <taxon>Pseudomonadati</taxon>
        <taxon>Calditrichota</taxon>
        <taxon>Calditrichia</taxon>
        <taxon>Calditrichales</taxon>
        <taxon>Calditrichaceae</taxon>
        <taxon>Caldithrix</taxon>
    </lineage>
</organism>
<keyword evidence="1" id="KW-0812">Transmembrane</keyword>
<dbReference type="Proteomes" id="UP000886005">
    <property type="component" value="Unassembled WGS sequence"/>
</dbReference>
<name>A0A7V1PTQ5_CALAY</name>
<keyword evidence="1" id="KW-1133">Transmembrane helix</keyword>
<accession>A0A7V1PTQ5</accession>
<feature type="transmembrane region" description="Helical" evidence="1">
    <location>
        <begin position="99"/>
        <end position="118"/>
    </location>
</feature>
<protein>
    <submittedName>
        <fullName evidence="2">Uncharacterized protein</fullName>
    </submittedName>
</protein>